<reference evidence="2" key="1">
    <citation type="submission" date="2017-02" db="EMBL/GenBank/DDBJ databases">
        <authorList>
            <person name="Varghese N."/>
            <person name="Submissions S."/>
        </authorList>
    </citation>
    <scope>NUCLEOTIDE SEQUENCE [LARGE SCALE GENOMIC DNA]</scope>
    <source>
        <strain evidence="2">DSM 22720</strain>
    </source>
</reference>
<dbReference type="RefSeq" id="WP_078754811.1">
    <property type="nucleotide sequence ID" value="NZ_FUXU01000196.1"/>
</dbReference>
<gene>
    <name evidence="1" type="ORF">SAMN02745132_04862</name>
</gene>
<sequence>MEKFIKLADPNLAVASEIFEAITEAFKKSQCYRTSTFFKTVETRYEVMTQPEKVKFKEHISSESGQKVISDFAIAVSSTPSTIVNASLALLYSQDPDFNFSQNELERFVAAVSGLTDRKVDFLLHIQNLSPSQKESLYPVYVINQDNFGTLRDVIDIDELFIYVSDFQSRGLVLINVDQPKNFGFANKFDDGVKWSTNFCLSETQVRYIALLRKAKELVA</sequence>
<organism evidence="1 2">
    <name type="scientific">Enterovibrio nigricans DSM 22720</name>
    <dbReference type="NCBI Taxonomy" id="1121868"/>
    <lineage>
        <taxon>Bacteria</taxon>
        <taxon>Pseudomonadati</taxon>
        <taxon>Pseudomonadota</taxon>
        <taxon>Gammaproteobacteria</taxon>
        <taxon>Vibrionales</taxon>
        <taxon>Vibrionaceae</taxon>
        <taxon>Enterovibrio</taxon>
    </lineage>
</organism>
<dbReference type="EMBL" id="FUXU01000196">
    <property type="protein sequence ID" value="SKA74643.1"/>
    <property type="molecule type" value="Genomic_DNA"/>
</dbReference>
<evidence type="ECO:0000313" key="1">
    <source>
        <dbReference type="EMBL" id="SKA74643.1"/>
    </source>
</evidence>
<proteinExistence type="predicted"/>
<accession>A0A1T4WBI0</accession>
<dbReference type="Proteomes" id="UP000190162">
    <property type="component" value="Unassembled WGS sequence"/>
</dbReference>
<name>A0A1T4WBI0_9GAMM</name>
<protein>
    <submittedName>
        <fullName evidence="1">Uncharacterized protein</fullName>
    </submittedName>
</protein>
<dbReference type="OrthoDB" id="5882191at2"/>
<evidence type="ECO:0000313" key="2">
    <source>
        <dbReference type="Proteomes" id="UP000190162"/>
    </source>
</evidence>
<dbReference type="AlphaFoldDB" id="A0A1T4WBI0"/>
<keyword evidence="2" id="KW-1185">Reference proteome</keyword>